<feature type="repeat" description="TPR" evidence="1">
    <location>
        <begin position="478"/>
        <end position="511"/>
    </location>
</feature>
<dbReference type="SMART" id="SM00028">
    <property type="entry name" value="TPR"/>
    <property type="match status" value="4"/>
</dbReference>
<dbReference type="Gene3D" id="3.40.50.10140">
    <property type="entry name" value="Toll/interleukin-1 receptor homology (TIR) domain"/>
    <property type="match status" value="1"/>
</dbReference>
<proteinExistence type="predicted"/>
<dbReference type="GO" id="GO:0007165">
    <property type="term" value="P:signal transduction"/>
    <property type="evidence" value="ECO:0007669"/>
    <property type="project" value="InterPro"/>
</dbReference>
<evidence type="ECO:0000256" key="1">
    <source>
        <dbReference type="PROSITE-ProRule" id="PRU00339"/>
    </source>
</evidence>
<dbReference type="InterPro" id="IPR000157">
    <property type="entry name" value="TIR_dom"/>
</dbReference>
<dbReference type="InterPro" id="IPR019734">
    <property type="entry name" value="TPR_rpt"/>
</dbReference>
<dbReference type="EMBL" id="JAEAOA010000663">
    <property type="protein sequence ID" value="KAK3585805.1"/>
    <property type="molecule type" value="Genomic_DNA"/>
</dbReference>
<evidence type="ECO:0000259" key="2">
    <source>
        <dbReference type="PROSITE" id="PS50104"/>
    </source>
</evidence>
<reference evidence="3" key="1">
    <citation type="journal article" date="2021" name="Genome Biol. Evol.">
        <title>A High-Quality Reference Genome for a Parasitic Bivalve with Doubly Uniparental Inheritance (Bivalvia: Unionida).</title>
        <authorList>
            <person name="Smith C.H."/>
        </authorList>
    </citation>
    <scope>NUCLEOTIDE SEQUENCE</scope>
    <source>
        <strain evidence="3">CHS0354</strain>
    </source>
</reference>
<dbReference type="InterPro" id="IPR011990">
    <property type="entry name" value="TPR-like_helical_dom_sf"/>
</dbReference>
<reference evidence="3" key="3">
    <citation type="submission" date="2023-05" db="EMBL/GenBank/DDBJ databases">
        <authorList>
            <person name="Smith C.H."/>
        </authorList>
    </citation>
    <scope>NUCLEOTIDE SEQUENCE</scope>
    <source>
        <strain evidence="3">CHS0354</strain>
        <tissue evidence="3">Mantle</tissue>
    </source>
</reference>
<accession>A0AAE0S6H8</accession>
<comment type="caution">
    <text evidence="3">The sequence shown here is derived from an EMBL/GenBank/DDBJ whole genome shotgun (WGS) entry which is preliminary data.</text>
</comment>
<dbReference type="PANTHER" id="PTHR16253">
    <property type="entry name" value="TETRATRICOPEPTIDE REPEAT PROTEIN 22"/>
    <property type="match status" value="1"/>
</dbReference>
<evidence type="ECO:0000313" key="4">
    <source>
        <dbReference type="Proteomes" id="UP001195483"/>
    </source>
</evidence>
<protein>
    <recommendedName>
        <fullName evidence="2">TIR domain-containing protein</fullName>
    </recommendedName>
</protein>
<dbReference type="InterPro" id="IPR035897">
    <property type="entry name" value="Toll_tir_struct_dom_sf"/>
</dbReference>
<gene>
    <name evidence="3" type="ORF">CHS0354_010586</name>
</gene>
<keyword evidence="4" id="KW-1185">Reference proteome</keyword>
<feature type="domain" description="TIR" evidence="2">
    <location>
        <begin position="597"/>
        <end position="750"/>
    </location>
</feature>
<organism evidence="3 4">
    <name type="scientific">Potamilus streckersoni</name>
    <dbReference type="NCBI Taxonomy" id="2493646"/>
    <lineage>
        <taxon>Eukaryota</taxon>
        <taxon>Metazoa</taxon>
        <taxon>Spiralia</taxon>
        <taxon>Lophotrochozoa</taxon>
        <taxon>Mollusca</taxon>
        <taxon>Bivalvia</taxon>
        <taxon>Autobranchia</taxon>
        <taxon>Heteroconchia</taxon>
        <taxon>Palaeoheterodonta</taxon>
        <taxon>Unionida</taxon>
        <taxon>Unionoidea</taxon>
        <taxon>Unionidae</taxon>
        <taxon>Ambleminae</taxon>
        <taxon>Lampsilini</taxon>
        <taxon>Potamilus</taxon>
    </lineage>
</organism>
<evidence type="ECO:0000313" key="3">
    <source>
        <dbReference type="EMBL" id="KAK3585805.1"/>
    </source>
</evidence>
<keyword evidence="1" id="KW-0802">TPR repeat</keyword>
<dbReference type="PANTHER" id="PTHR16253:SF0">
    <property type="entry name" value="TETRATRICOPEPTIDE REPEAT PROTEIN 22"/>
    <property type="match status" value="1"/>
</dbReference>
<dbReference type="Proteomes" id="UP001195483">
    <property type="component" value="Unassembled WGS sequence"/>
</dbReference>
<sequence length="752" mass="87404">MQKDDEKRFEEKFKTWPSFFNLEFVSLQTNRDIADNIGTLVRKLNSGEVECAIEHIKINNILSFLYWKQNKKDDANKCLKSVLSQDKQSINANCSQIWMDWKSGRKTAAKEALEKLCQADKSPDEFKQHCIRAKAETAYYCSVSGPVYFHHSVRLYDDVILNSKGDETDVWRFERAIVLRKICNDENITQSKEYKELKCEDCMKMAAHELNALTSSSIGERKIAICWASLGELLAIFERRLRPSINQSDIFPKELAETNIETLLENALGKNQNDTHVLKVCGKIFRNLNKFDRAEHCLRKSLELRETSYAYHHLALVLIAKIKIQDKEQEKSNVATRPVYQILEKDKSLTPEIIKQLKKAREMNRNEWASFELGRLYLSLNQPAKAFETFVDTLKLRKEPSLKMEISCSEHQGFCRLDMAKTEDNAEEARQYEEDAKHYFLKAIRIAACNASQLKHWKEESIAFPTLKEMFQAKERSVSTLSELSELCRMLGEHGEALKFYDEIIKMDPEQANDPIFITEKVQTYLNARLYQDAAIFLDLMSCTEKENLIPLAVYVDVYLNCAFDCIEPERPNKEFLKRLRQAFYASKRVGDGKYNFKFDIFILHNEDTDGDGLKERFFKTFTKYLAPSEDIASSLQITMNSENVRPGTSIRTEQMKQMEDSAYILVVLEEEDTQSPNFMQYLQIAQNIHQDSSSRTTLFIIRFNDLVCTRELIVYPTMAFKKDVFDAKDPDTNFLQWLEEFFQQILVASSP</sequence>
<dbReference type="SUPFAM" id="SSF52200">
    <property type="entry name" value="Toll/Interleukin receptor TIR domain"/>
    <property type="match status" value="1"/>
</dbReference>
<dbReference type="Gene3D" id="1.25.40.10">
    <property type="entry name" value="Tetratricopeptide repeat domain"/>
    <property type="match status" value="2"/>
</dbReference>
<dbReference type="PROSITE" id="PS50005">
    <property type="entry name" value="TPR"/>
    <property type="match status" value="1"/>
</dbReference>
<dbReference type="Pfam" id="PF13181">
    <property type="entry name" value="TPR_8"/>
    <property type="match status" value="1"/>
</dbReference>
<reference evidence="3" key="2">
    <citation type="journal article" date="2021" name="Genome Biol. Evol.">
        <title>Developing a high-quality reference genome for a parasitic bivalve with doubly uniparental inheritance (Bivalvia: Unionida).</title>
        <authorList>
            <person name="Smith C.H."/>
        </authorList>
    </citation>
    <scope>NUCLEOTIDE SEQUENCE</scope>
    <source>
        <strain evidence="3">CHS0354</strain>
        <tissue evidence="3">Mantle</tissue>
    </source>
</reference>
<dbReference type="PROSITE" id="PS50104">
    <property type="entry name" value="TIR"/>
    <property type="match status" value="1"/>
</dbReference>
<name>A0AAE0S6H8_9BIVA</name>
<dbReference type="SUPFAM" id="SSF48452">
    <property type="entry name" value="TPR-like"/>
    <property type="match status" value="1"/>
</dbReference>
<dbReference type="AlphaFoldDB" id="A0AAE0S6H8"/>
<dbReference type="InterPro" id="IPR042342">
    <property type="entry name" value="TTC22"/>
</dbReference>